<feature type="compositionally biased region" description="Pro residues" evidence="1">
    <location>
        <begin position="54"/>
        <end position="71"/>
    </location>
</feature>
<feature type="compositionally biased region" description="Low complexity" evidence="1">
    <location>
        <begin position="1"/>
        <end position="15"/>
    </location>
</feature>
<proteinExistence type="predicted"/>
<organism evidence="2 3">
    <name type="scientific">Streptomyces hiroshimensis</name>
    <dbReference type="NCBI Taxonomy" id="66424"/>
    <lineage>
        <taxon>Bacteria</taxon>
        <taxon>Bacillati</taxon>
        <taxon>Actinomycetota</taxon>
        <taxon>Actinomycetes</taxon>
        <taxon>Kitasatosporales</taxon>
        <taxon>Streptomycetaceae</taxon>
        <taxon>Streptomyces</taxon>
    </lineage>
</organism>
<evidence type="ECO:0000313" key="2">
    <source>
        <dbReference type="EMBL" id="GGX87483.1"/>
    </source>
</evidence>
<reference evidence="3" key="1">
    <citation type="journal article" date="2019" name="Int. J. Syst. Evol. Microbiol.">
        <title>The Global Catalogue of Microorganisms (GCM) 10K type strain sequencing project: providing services to taxonomists for standard genome sequencing and annotation.</title>
        <authorList>
            <consortium name="The Broad Institute Genomics Platform"/>
            <consortium name="The Broad Institute Genome Sequencing Center for Infectious Disease"/>
            <person name="Wu L."/>
            <person name="Ma J."/>
        </authorList>
    </citation>
    <scope>NUCLEOTIDE SEQUENCE [LARGE SCALE GENOMIC DNA]</scope>
    <source>
        <strain evidence="3">JCM 4586</strain>
    </source>
</reference>
<feature type="region of interest" description="Disordered" evidence="1">
    <location>
        <begin position="1"/>
        <end position="22"/>
    </location>
</feature>
<gene>
    <name evidence="2" type="ORF">GCM10010324_36280</name>
</gene>
<evidence type="ECO:0000256" key="1">
    <source>
        <dbReference type="SAM" id="MobiDB-lite"/>
    </source>
</evidence>
<accession>A0ABQ2YMT9</accession>
<sequence>MASTPGEASGGAEPAGLRRVRHRRSRSWELFAVAADLKGVRPFPAGCRATGPRTPDPGPRTPAEPCAPGPAPFGGRTVRQGGARISARA</sequence>
<evidence type="ECO:0000313" key="3">
    <source>
        <dbReference type="Proteomes" id="UP000659223"/>
    </source>
</evidence>
<protein>
    <submittedName>
        <fullName evidence="2">Uncharacterized protein</fullName>
    </submittedName>
</protein>
<feature type="region of interest" description="Disordered" evidence="1">
    <location>
        <begin position="42"/>
        <end position="89"/>
    </location>
</feature>
<dbReference type="Proteomes" id="UP000659223">
    <property type="component" value="Unassembled WGS sequence"/>
</dbReference>
<dbReference type="EMBL" id="BMUT01000007">
    <property type="protein sequence ID" value="GGX87483.1"/>
    <property type="molecule type" value="Genomic_DNA"/>
</dbReference>
<name>A0ABQ2YMT9_9ACTN</name>
<comment type="caution">
    <text evidence="2">The sequence shown here is derived from an EMBL/GenBank/DDBJ whole genome shotgun (WGS) entry which is preliminary data.</text>
</comment>
<keyword evidence="3" id="KW-1185">Reference proteome</keyword>